<dbReference type="PANTHER" id="PTHR31061">
    <property type="entry name" value="LD22376P"/>
    <property type="match status" value="1"/>
</dbReference>
<sequence length="90" mass="10746">MGSMSFLLLGMMYFIIDVKQWWGGQPFIYPGMNSILVYVGHSLLGFYFPFSWELGVQDSHWDLLFQNLWGTSLWVFISYLLFRKKFFLKI</sequence>
<name>A0A553RP98_9TELE</name>
<comment type="caution">
    <text evidence="2">The sequence shown here is derived from an EMBL/GenBank/DDBJ whole genome shotgun (WGS) entry which is preliminary data.</text>
</comment>
<proteinExistence type="predicted"/>
<keyword evidence="3" id="KW-1185">Reference proteome</keyword>
<dbReference type="EMBL" id="SRMA01001884">
    <property type="protein sequence ID" value="TRZ04007.1"/>
    <property type="molecule type" value="Genomic_DNA"/>
</dbReference>
<reference evidence="2 3" key="1">
    <citation type="journal article" date="2019" name="Sci. Data">
        <title>Hybrid genome assembly and annotation of Danionella translucida.</title>
        <authorList>
            <person name="Kadobianskyi M."/>
            <person name="Schulze L."/>
            <person name="Schuelke M."/>
            <person name="Judkewitz B."/>
        </authorList>
    </citation>
    <scope>NUCLEOTIDE SEQUENCE [LARGE SCALE GENOMIC DNA]</scope>
    <source>
        <strain evidence="2 3">Bolton</strain>
    </source>
</reference>
<evidence type="ECO:0000256" key="1">
    <source>
        <dbReference type="SAM" id="Phobius"/>
    </source>
</evidence>
<evidence type="ECO:0000313" key="3">
    <source>
        <dbReference type="Proteomes" id="UP000316079"/>
    </source>
</evidence>
<keyword evidence="1" id="KW-1133">Transmembrane helix</keyword>
<gene>
    <name evidence="2" type="ORF">DNTS_001161</name>
</gene>
<keyword evidence="1" id="KW-0812">Transmembrane</keyword>
<organism evidence="2 3">
    <name type="scientific">Danionella cerebrum</name>
    <dbReference type="NCBI Taxonomy" id="2873325"/>
    <lineage>
        <taxon>Eukaryota</taxon>
        <taxon>Metazoa</taxon>
        <taxon>Chordata</taxon>
        <taxon>Craniata</taxon>
        <taxon>Vertebrata</taxon>
        <taxon>Euteleostomi</taxon>
        <taxon>Actinopterygii</taxon>
        <taxon>Neopterygii</taxon>
        <taxon>Teleostei</taxon>
        <taxon>Ostariophysi</taxon>
        <taxon>Cypriniformes</taxon>
        <taxon>Danionidae</taxon>
        <taxon>Danioninae</taxon>
        <taxon>Danionella</taxon>
    </lineage>
</organism>
<dbReference type="Proteomes" id="UP000316079">
    <property type="component" value="Unassembled WGS sequence"/>
</dbReference>
<dbReference type="OrthoDB" id="2149840at2759"/>
<protein>
    <recommendedName>
        <fullName evidence="4">Heparan-alpha-glucosaminide N-acetyltransferase catalytic domain-containing protein</fullName>
    </recommendedName>
</protein>
<dbReference type="PANTHER" id="PTHR31061:SF34">
    <property type="entry name" value="HEPARAN-ALPHA-GLUCOSAMINIDE N-ACETYLTRANSFERASE"/>
    <property type="match status" value="1"/>
</dbReference>
<dbReference type="STRING" id="623744.A0A553RP98"/>
<evidence type="ECO:0008006" key="4">
    <source>
        <dbReference type="Google" id="ProtNLM"/>
    </source>
</evidence>
<evidence type="ECO:0000313" key="2">
    <source>
        <dbReference type="EMBL" id="TRZ04007.1"/>
    </source>
</evidence>
<dbReference type="AlphaFoldDB" id="A0A553RP98"/>
<feature type="transmembrane region" description="Helical" evidence="1">
    <location>
        <begin position="64"/>
        <end position="82"/>
    </location>
</feature>
<keyword evidence="1" id="KW-0472">Membrane</keyword>
<accession>A0A553RP98</accession>